<comment type="subcellular location">
    <subcellularLocation>
        <location evidence="1">Membrane</location>
        <topology evidence="1">Multi-pass membrane protein</topology>
    </subcellularLocation>
</comment>
<dbReference type="InterPro" id="IPR036259">
    <property type="entry name" value="MFS_trans_sf"/>
</dbReference>
<accession>A0A397GX49</accession>
<evidence type="ECO:0000256" key="6">
    <source>
        <dbReference type="SAM" id="Phobius"/>
    </source>
</evidence>
<feature type="transmembrane region" description="Helical" evidence="6">
    <location>
        <begin position="21"/>
        <end position="40"/>
    </location>
</feature>
<feature type="transmembrane region" description="Helical" evidence="6">
    <location>
        <begin position="52"/>
        <end position="72"/>
    </location>
</feature>
<dbReference type="OrthoDB" id="6730379at2759"/>
<evidence type="ECO:0000256" key="2">
    <source>
        <dbReference type="ARBA" id="ARBA00022448"/>
    </source>
</evidence>
<keyword evidence="3 6" id="KW-0812">Transmembrane</keyword>
<organism evidence="7 8">
    <name type="scientific">Aspergillus thermomutatus</name>
    <name type="common">Neosartorya pseudofischeri</name>
    <dbReference type="NCBI Taxonomy" id="41047"/>
    <lineage>
        <taxon>Eukaryota</taxon>
        <taxon>Fungi</taxon>
        <taxon>Dikarya</taxon>
        <taxon>Ascomycota</taxon>
        <taxon>Pezizomycotina</taxon>
        <taxon>Eurotiomycetes</taxon>
        <taxon>Eurotiomycetidae</taxon>
        <taxon>Eurotiales</taxon>
        <taxon>Aspergillaceae</taxon>
        <taxon>Aspergillus</taxon>
        <taxon>Aspergillus subgen. Fumigati</taxon>
    </lineage>
</organism>
<dbReference type="RefSeq" id="XP_026614155.1">
    <property type="nucleotide sequence ID" value="XM_026760202.1"/>
</dbReference>
<keyword evidence="4 6" id="KW-1133">Transmembrane helix</keyword>
<dbReference type="Proteomes" id="UP000215305">
    <property type="component" value="Unassembled WGS sequence"/>
</dbReference>
<evidence type="ECO:0000313" key="8">
    <source>
        <dbReference type="Proteomes" id="UP000215305"/>
    </source>
</evidence>
<keyword evidence="5 6" id="KW-0472">Membrane</keyword>
<name>A0A397GX49_ASPTH</name>
<protein>
    <recommendedName>
        <fullName evidence="9">Major facilitator superfamily (MFS) profile domain-containing protein</fullName>
    </recommendedName>
</protein>
<dbReference type="EMBL" id="NKHU02000105">
    <property type="protein sequence ID" value="RHZ54889.1"/>
    <property type="molecule type" value="Genomic_DNA"/>
</dbReference>
<dbReference type="STRING" id="41047.A0A397GX49"/>
<evidence type="ECO:0000256" key="5">
    <source>
        <dbReference type="ARBA" id="ARBA00023136"/>
    </source>
</evidence>
<dbReference type="PANTHER" id="PTHR43791:SF103">
    <property type="entry name" value="MAJOR FACILITATOR SUPERFAMILY (MFS) PROFILE DOMAIN-CONTAINING PROTEIN-RELATED"/>
    <property type="match status" value="1"/>
</dbReference>
<dbReference type="SUPFAM" id="SSF103473">
    <property type="entry name" value="MFS general substrate transporter"/>
    <property type="match status" value="1"/>
</dbReference>
<sequence>MEDWSHSPDSWGVCIALVPNIRTLMMIGLTLTSVLGMVLMYAPGPSNQAGRMAGFCLSLAFSANMPLALSLITGNVGGYTKKAVVNACVLVMYCVGNITGPQFFSVDEAPNYPRGVKASLVGLCLGAFWIVCLRAYLMWQNARRERTQPEMEQSSQFQMMLEDKTDWEIPRCPYVL</sequence>
<reference evidence="7" key="1">
    <citation type="submission" date="2018-08" db="EMBL/GenBank/DDBJ databases">
        <title>Draft genome sequence of azole-resistant Aspergillus thermomutatus (Neosartorya pseudofischeri) strain HMR AF 39, isolated from a human nasal aspirate.</title>
        <authorList>
            <person name="Parent-Michaud M."/>
            <person name="Dufresne P.J."/>
            <person name="Fournier E."/>
            <person name="Martineau C."/>
            <person name="Moreira S."/>
            <person name="Perkins V."/>
            <person name="De Repentigny L."/>
            <person name="Dufresne S.F."/>
        </authorList>
    </citation>
    <scope>NUCLEOTIDE SEQUENCE [LARGE SCALE GENOMIC DNA]</scope>
    <source>
        <strain evidence="7">HMR AF 39</strain>
    </source>
</reference>
<dbReference type="PANTHER" id="PTHR43791">
    <property type="entry name" value="PERMEASE-RELATED"/>
    <property type="match status" value="1"/>
</dbReference>
<dbReference type="GO" id="GO:0016020">
    <property type="term" value="C:membrane"/>
    <property type="evidence" value="ECO:0007669"/>
    <property type="project" value="UniProtKB-SubCell"/>
</dbReference>
<comment type="caution">
    <text evidence="7">The sequence shown here is derived from an EMBL/GenBank/DDBJ whole genome shotgun (WGS) entry which is preliminary data.</text>
</comment>
<evidence type="ECO:0000313" key="7">
    <source>
        <dbReference type="EMBL" id="RHZ54889.1"/>
    </source>
</evidence>
<dbReference type="AlphaFoldDB" id="A0A397GX49"/>
<evidence type="ECO:0000256" key="4">
    <source>
        <dbReference type="ARBA" id="ARBA00022989"/>
    </source>
</evidence>
<evidence type="ECO:0008006" key="9">
    <source>
        <dbReference type="Google" id="ProtNLM"/>
    </source>
</evidence>
<feature type="transmembrane region" description="Helical" evidence="6">
    <location>
        <begin position="84"/>
        <end position="104"/>
    </location>
</feature>
<proteinExistence type="predicted"/>
<dbReference type="GO" id="GO:0022857">
    <property type="term" value="F:transmembrane transporter activity"/>
    <property type="evidence" value="ECO:0007669"/>
    <property type="project" value="TreeGrafter"/>
</dbReference>
<dbReference type="GeneID" id="38128557"/>
<feature type="transmembrane region" description="Helical" evidence="6">
    <location>
        <begin position="116"/>
        <end position="137"/>
    </location>
</feature>
<keyword evidence="8" id="KW-1185">Reference proteome</keyword>
<evidence type="ECO:0000256" key="3">
    <source>
        <dbReference type="ARBA" id="ARBA00022692"/>
    </source>
</evidence>
<gene>
    <name evidence="7" type="ORF">CDV56_106583</name>
</gene>
<keyword evidence="2" id="KW-0813">Transport</keyword>
<dbReference type="VEuPathDB" id="FungiDB:CDV56_106583"/>
<evidence type="ECO:0000256" key="1">
    <source>
        <dbReference type="ARBA" id="ARBA00004141"/>
    </source>
</evidence>